<dbReference type="AlphaFoldDB" id="A0A835JP98"/>
<proteinExistence type="predicted"/>
<evidence type="ECO:0000313" key="2">
    <source>
        <dbReference type="EMBL" id="KAF9670630.1"/>
    </source>
</evidence>
<feature type="signal peptide" evidence="1">
    <location>
        <begin position="1"/>
        <end position="26"/>
    </location>
</feature>
<keyword evidence="1" id="KW-0732">Signal</keyword>
<evidence type="ECO:0000256" key="1">
    <source>
        <dbReference type="SAM" id="SignalP"/>
    </source>
</evidence>
<dbReference type="Proteomes" id="UP000657918">
    <property type="component" value="Unassembled WGS sequence"/>
</dbReference>
<gene>
    <name evidence="2" type="ORF">SADUNF_Sadunf13G0088900</name>
</gene>
<name>A0A835JP98_9ROSI</name>
<organism evidence="2 3">
    <name type="scientific">Salix dunnii</name>
    <dbReference type="NCBI Taxonomy" id="1413687"/>
    <lineage>
        <taxon>Eukaryota</taxon>
        <taxon>Viridiplantae</taxon>
        <taxon>Streptophyta</taxon>
        <taxon>Embryophyta</taxon>
        <taxon>Tracheophyta</taxon>
        <taxon>Spermatophyta</taxon>
        <taxon>Magnoliopsida</taxon>
        <taxon>eudicotyledons</taxon>
        <taxon>Gunneridae</taxon>
        <taxon>Pentapetalae</taxon>
        <taxon>rosids</taxon>
        <taxon>fabids</taxon>
        <taxon>Malpighiales</taxon>
        <taxon>Salicaceae</taxon>
        <taxon>Saliceae</taxon>
        <taxon>Salix</taxon>
    </lineage>
</organism>
<reference evidence="2 3" key="1">
    <citation type="submission" date="2020-10" db="EMBL/GenBank/DDBJ databases">
        <title>Plant Genome Project.</title>
        <authorList>
            <person name="Zhang R.-G."/>
        </authorList>
    </citation>
    <scope>NUCLEOTIDE SEQUENCE [LARGE SCALE GENOMIC DNA]</scope>
    <source>
        <strain evidence="2">FAFU-HL-1</strain>
        <tissue evidence="2">Leaf</tissue>
    </source>
</reference>
<accession>A0A835JP98</accession>
<comment type="caution">
    <text evidence="2">The sequence shown here is derived from an EMBL/GenBank/DDBJ whole genome shotgun (WGS) entry which is preliminary data.</text>
</comment>
<sequence>MASFKCFNILAFFCALSFSSINVGHGSSPSSAIATSTCTLPSSAITSIANHSLNPNNLSSIPFLSPPLAGN</sequence>
<protein>
    <submittedName>
        <fullName evidence="2">Uncharacterized protein</fullName>
    </submittedName>
</protein>
<keyword evidence="3" id="KW-1185">Reference proteome</keyword>
<evidence type="ECO:0000313" key="3">
    <source>
        <dbReference type="Proteomes" id="UP000657918"/>
    </source>
</evidence>
<dbReference type="EMBL" id="JADGMS010000013">
    <property type="protein sequence ID" value="KAF9670630.1"/>
    <property type="molecule type" value="Genomic_DNA"/>
</dbReference>
<feature type="chain" id="PRO_5032708614" evidence="1">
    <location>
        <begin position="27"/>
        <end position="71"/>
    </location>
</feature>